<dbReference type="Proteomes" id="UP000030653">
    <property type="component" value="Unassembled WGS sequence"/>
</dbReference>
<evidence type="ECO:0000256" key="1">
    <source>
        <dbReference type="SAM" id="MobiDB-lite"/>
    </source>
</evidence>
<dbReference type="AlphaFoldDB" id="M5G4H4"/>
<keyword evidence="3" id="KW-1185">Reference proteome</keyword>
<sequence>MINRERWGELSKLQRTVNNVADRSRQAQGSDGKEVELGNMPTTPEERKRPKKRAGPAQGRSLSEGEANSQQRIWESSCRRWKSSSLANTACSRLWKEGGKIHESCDKHKLTSKIW</sequence>
<gene>
    <name evidence="2" type="ORF">DACRYDRAFT_23080</name>
</gene>
<evidence type="ECO:0000313" key="2">
    <source>
        <dbReference type="EMBL" id="EJU00722.1"/>
    </source>
</evidence>
<dbReference type="HOGENOM" id="CLU_2108933_0_0_1"/>
<protein>
    <submittedName>
        <fullName evidence="2">Uncharacterized protein</fullName>
    </submittedName>
</protein>
<dbReference type="GeneID" id="63688147"/>
<organism evidence="2 3">
    <name type="scientific">Dacryopinax primogenitus (strain DJM 731)</name>
    <name type="common">Brown rot fungus</name>
    <dbReference type="NCBI Taxonomy" id="1858805"/>
    <lineage>
        <taxon>Eukaryota</taxon>
        <taxon>Fungi</taxon>
        <taxon>Dikarya</taxon>
        <taxon>Basidiomycota</taxon>
        <taxon>Agaricomycotina</taxon>
        <taxon>Dacrymycetes</taxon>
        <taxon>Dacrymycetales</taxon>
        <taxon>Dacrymycetaceae</taxon>
        <taxon>Dacryopinax</taxon>
    </lineage>
</organism>
<proteinExistence type="predicted"/>
<dbReference type="RefSeq" id="XP_040627619.1">
    <property type="nucleotide sequence ID" value="XM_040773085.1"/>
</dbReference>
<name>M5G4H4_DACPD</name>
<dbReference type="EMBL" id="JH795866">
    <property type="protein sequence ID" value="EJU00722.1"/>
    <property type="molecule type" value="Genomic_DNA"/>
</dbReference>
<feature type="region of interest" description="Disordered" evidence="1">
    <location>
        <begin position="17"/>
        <end position="74"/>
    </location>
</feature>
<accession>M5G4H4</accession>
<evidence type="ECO:0000313" key="3">
    <source>
        <dbReference type="Proteomes" id="UP000030653"/>
    </source>
</evidence>
<reference evidence="2 3" key="1">
    <citation type="journal article" date="2012" name="Science">
        <title>The Paleozoic origin of enzymatic lignin decomposition reconstructed from 31 fungal genomes.</title>
        <authorList>
            <person name="Floudas D."/>
            <person name="Binder M."/>
            <person name="Riley R."/>
            <person name="Barry K."/>
            <person name="Blanchette R.A."/>
            <person name="Henrissat B."/>
            <person name="Martinez A.T."/>
            <person name="Otillar R."/>
            <person name="Spatafora J.W."/>
            <person name="Yadav J.S."/>
            <person name="Aerts A."/>
            <person name="Benoit I."/>
            <person name="Boyd A."/>
            <person name="Carlson A."/>
            <person name="Copeland A."/>
            <person name="Coutinho P.M."/>
            <person name="de Vries R.P."/>
            <person name="Ferreira P."/>
            <person name="Findley K."/>
            <person name="Foster B."/>
            <person name="Gaskell J."/>
            <person name="Glotzer D."/>
            <person name="Gorecki P."/>
            <person name="Heitman J."/>
            <person name="Hesse C."/>
            <person name="Hori C."/>
            <person name="Igarashi K."/>
            <person name="Jurgens J.A."/>
            <person name="Kallen N."/>
            <person name="Kersten P."/>
            <person name="Kohler A."/>
            <person name="Kuees U."/>
            <person name="Kumar T.K.A."/>
            <person name="Kuo A."/>
            <person name="LaButti K."/>
            <person name="Larrondo L.F."/>
            <person name="Lindquist E."/>
            <person name="Ling A."/>
            <person name="Lombard V."/>
            <person name="Lucas S."/>
            <person name="Lundell T."/>
            <person name="Martin R."/>
            <person name="McLaughlin D.J."/>
            <person name="Morgenstern I."/>
            <person name="Morin E."/>
            <person name="Murat C."/>
            <person name="Nagy L.G."/>
            <person name="Nolan M."/>
            <person name="Ohm R.A."/>
            <person name="Patyshakuliyeva A."/>
            <person name="Rokas A."/>
            <person name="Ruiz-Duenas F.J."/>
            <person name="Sabat G."/>
            <person name="Salamov A."/>
            <person name="Samejima M."/>
            <person name="Schmutz J."/>
            <person name="Slot J.C."/>
            <person name="St John F."/>
            <person name="Stenlid J."/>
            <person name="Sun H."/>
            <person name="Sun S."/>
            <person name="Syed K."/>
            <person name="Tsang A."/>
            <person name="Wiebenga A."/>
            <person name="Young D."/>
            <person name="Pisabarro A."/>
            <person name="Eastwood D.C."/>
            <person name="Martin F."/>
            <person name="Cullen D."/>
            <person name="Grigoriev I.V."/>
            <person name="Hibbett D.S."/>
        </authorList>
    </citation>
    <scope>NUCLEOTIDE SEQUENCE [LARGE SCALE GENOMIC DNA]</scope>
    <source>
        <strain evidence="2 3">DJM-731 SS1</strain>
    </source>
</reference>
<feature type="compositionally biased region" description="Polar residues" evidence="1">
    <location>
        <begin position="17"/>
        <end position="29"/>
    </location>
</feature>